<proteinExistence type="predicted"/>
<evidence type="ECO:0000256" key="1">
    <source>
        <dbReference type="SAM" id="MobiDB-lite"/>
    </source>
</evidence>
<evidence type="ECO:0000313" key="5">
    <source>
        <dbReference type="Proteomes" id="UP000815677"/>
    </source>
</evidence>
<evidence type="ECO:0008006" key="6">
    <source>
        <dbReference type="Google" id="ProtNLM"/>
    </source>
</evidence>
<dbReference type="InterPro" id="IPR041539">
    <property type="entry name" value="CxC5"/>
</dbReference>
<evidence type="ECO:0000313" key="4">
    <source>
        <dbReference type="EMBL" id="GAT61216.1"/>
    </source>
</evidence>
<evidence type="ECO:0000259" key="2">
    <source>
        <dbReference type="Pfam" id="PF18718"/>
    </source>
</evidence>
<name>A0ABQ0MD15_MYCCL</name>
<dbReference type="InterPro" id="IPR040898">
    <property type="entry name" value="CxC6"/>
</dbReference>
<gene>
    <name evidence="4" type="ORF">MCHLO_17265</name>
</gene>
<accession>A0ABQ0MD15</accession>
<feature type="domain" description="CxC6 like cysteine cluster associated with KDZ" evidence="3">
    <location>
        <begin position="217"/>
        <end position="280"/>
    </location>
</feature>
<feature type="compositionally biased region" description="Polar residues" evidence="1">
    <location>
        <begin position="312"/>
        <end position="324"/>
    </location>
</feature>
<protein>
    <recommendedName>
        <fullName evidence="6">CxC6 like cysteine cluster associated with KDZ domain-containing protein</fullName>
    </recommendedName>
</protein>
<dbReference type="EMBL" id="DF850013">
    <property type="protein sequence ID" value="GAT61216.1"/>
    <property type="molecule type" value="Genomic_DNA"/>
</dbReference>
<keyword evidence="5" id="KW-1185">Reference proteome</keyword>
<reference evidence="4" key="1">
    <citation type="submission" date="2014-09" db="EMBL/GenBank/DDBJ databases">
        <title>Genome sequence of the luminous mushroom Mycena chlorophos for searching fungal bioluminescence genes.</title>
        <authorList>
            <person name="Tanaka Y."/>
            <person name="Kasuga D."/>
            <person name="Oba Y."/>
            <person name="Hase S."/>
            <person name="Sato K."/>
            <person name="Oba Y."/>
            <person name="Sakakibara Y."/>
        </authorList>
    </citation>
    <scope>NUCLEOTIDE SEQUENCE</scope>
</reference>
<feature type="domain" description="CxC5 like cysteine cluster associated with KDZ" evidence="2">
    <location>
        <begin position="1"/>
        <end position="117"/>
    </location>
</feature>
<organism evidence="4 5">
    <name type="scientific">Mycena chlorophos</name>
    <name type="common">Agaric fungus</name>
    <name type="synonym">Agaricus chlorophos</name>
    <dbReference type="NCBI Taxonomy" id="658473"/>
    <lineage>
        <taxon>Eukaryota</taxon>
        <taxon>Fungi</taxon>
        <taxon>Dikarya</taxon>
        <taxon>Basidiomycota</taxon>
        <taxon>Agaricomycotina</taxon>
        <taxon>Agaricomycetes</taxon>
        <taxon>Agaricomycetidae</taxon>
        <taxon>Agaricales</taxon>
        <taxon>Marasmiineae</taxon>
        <taxon>Mycenaceae</taxon>
        <taxon>Mycena</taxon>
    </lineage>
</organism>
<feature type="region of interest" description="Disordered" evidence="1">
    <location>
        <begin position="296"/>
        <end position="324"/>
    </location>
</feature>
<evidence type="ECO:0000259" key="3">
    <source>
        <dbReference type="Pfam" id="PF18721"/>
    </source>
</evidence>
<dbReference type="Pfam" id="PF18721">
    <property type="entry name" value="CxC6"/>
    <property type="match status" value="1"/>
</dbReference>
<dbReference type="Proteomes" id="UP000815677">
    <property type="component" value="Unassembled WGS sequence"/>
</dbReference>
<sequence length="411" mass="46889">MLCPPHTTCVEPSCPKPGTKLGNLYATECRIFTLRRGVLPARNISAACRYCQTRYHYAFSVKQPKQPDSKRVYYQQTLAYVHAQTATYVEDSVCRFFENLISSAHASTTNLARSYNSDLGRTPTTMKTRLSHEISRSIVLDAFFMHALLRRARRYGNRLELTHRGENEHRFDAAMDAYNLIMSGTGQPQYAHACLDCFKIFEDPETHELRFMRGGTTDGVTIGHPRCRIEFCRIPLRSMKDKLCPTHVHLGDRCLAHNCDQKASHGHITCDKPAHRAKEEEHERGAEPAFMDLDRRLQKDGVSTHTPRRKATSTSTQHRSAPSQRSGAIKLDLARFWTHNDQLFILCCGIIISRTTFYHDEGVSSVAQFLRSTFPKPWLLPTHIFYDHACGLLQHLQTPVNATLFKFFSSV</sequence>
<dbReference type="Pfam" id="PF18718">
    <property type="entry name" value="CxC5"/>
    <property type="match status" value="1"/>
</dbReference>